<protein>
    <submittedName>
        <fullName evidence="1">Uncharacterized protein</fullName>
    </submittedName>
</protein>
<dbReference type="AlphaFoldDB" id="A0A0A8YSG2"/>
<accession>A0A0A8YSG2</accession>
<organism evidence="1">
    <name type="scientific">Arundo donax</name>
    <name type="common">Giant reed</name>
    <name type="synonym">Donax arundinaceus</name>
    <dbReference type="NCBI Taxonomy" id="35708"/>
    <lineage>
        <taxon>Eukaryota</taxon>
        <taxon>Viridiplantae</taxon>
        <taxon>Streptophyta</taxon>
        <taxon>Embryophyta</taxon>
        <taxon>Tracheophyta</taxon>
        <taxon>Spermatophyta</taxon>
        <taxon>Magnoliopsida</taxon>
        <taxon>Liliopsida</taxon>
        <taxon>Poales</taxon>
        <taxon>Poaceae</taxon>
        <taxon>PACMAD clade</taxon>
        <taxon>Arundinoideae</taxon>
        <taxon>Arundineae</taxon>
        <taxon>Arundo</taxon>
    </lineage>
</organism>
<sequence>MRAVRIDNPIEPSQPLTSS</sequence>
<proteinExistence type="predicted"/>
<reference evidence="1" key="2">
    <citation type="journal article" date="2015" name="Data Brief">
        <title>Shoot transcriptome of the giant reed, Arundo donax.</title>
        <authorList>
            <person name="Barrero R.A."/>
            <person name="Guerrero F.D."/>
            <person name="Moolhuijzen P."/>
            <person name="Goolsby J.A."/>
            <person name="Tidwell J."/>
            <person name="Bellgard S.E."/>
            <person name="Bellgard M.I."/>
        </authorList>
    </citation>
    <scope>NUCLEOTIDE SEQUENCE</scope>
    <source>
        <tissue evidence="1">Shoot tissue taken approximately 20 cm above the soil surface</tissue>
    </source>
</reference>
<reference evidence="1" key="1">
    <citation type="submission" date="2014-09" db="EMBL/GenBank/DDBJ databases">
        <authorList>
            <person name="Magalhaes I.L.F."/>
            <person name="Oliveira U."/>
            <person name="Santos F.R."/>
            <person name="Vidigal T.H.D.A."/>
            <person name="Brescovit A.D."/>
            <person name="Santos A.J."/>
        </authorList>
    </citation>
    <scope>NUCLEOTIDE SEQUENCE</scope>
    <source>
        <tissue evidence="1">Shoot tissue taken approximately 20 cm above the soil surface</tissue>
    </source>
</reference>
<dbReference type="EMBL" id="GBRH01267976">
    <property type="protein sequence ID" value="JAD29919.1"/>
    <property type="molecule type" value="Transcribed_RNA"/>
</dbReference>
<evidence type="ECO:0000313" key="1">
    <source>
        <dbReference type="EMBL" id="JAD29919.1"/>
    </source>
</evidence>
<name>A0A0A8YSG2_ARUDO</name>